<feature type="domain" description="Tubby C-terminal" evidence="1">
    <location>
        <begin position="41"/>
        <end position="209"/>
    </location>
</feature>
<protein>
    <recommendedName>
        <fullName evidence="1">Tubby C-terminal domain-containing protein</fullName>
    </recommendedName>
</protein>
<dbReference type="EMBL" id="UAQE01000001">
    <property type="protein sequence ID" value="SPU00826.1"/>
    <property type="molecule type" value="Genomic_DNA"/>
</dbReference>
<evidence type="ECO:0000313" key="3">
    <source>
        <dbReference type="Proteomes" id="UP000251431"/>
    </source>
</evidence>
<gene>
    <name evidence="2" type="ORF">NCTC7582_03625</name>
</gene>
<accession>A0A2X0XSU4</accession>
<sequence>MIEINTITIIGASNTSFVFDAYFMVVLRKQCFKGANRLKTYTYKQPAAIESTEAVKILNEAGEVSSTVQRVYSNALKKAFDKTMDYRYFVRFDVHDRNGQPLFTCKKVSRRGRVHFRGKDLVTGKDYMIAYDGWQIMIPDLVITDGEQQIKLNKEMEDWSVFTVNEQPIARWQATFCETHFDITLQIEDSSPIQQEAFFIAIGQAVLFVGA</sequence>
<organism evidence="2 3">
    <name type="scientific">Lysinibacillus capsici</name>
    <dbReference type="NCBI Taxonomy" id="2115968"/>
    <lineage>
        <taxon>Bacteria</taxon>
        <taxon>Bacillati</taxon>
        <taxon>Bacillota</taxon>
        <taxon>Bacilli</taxon>
        <taxon>Bacillales</taxon>
        <taxon>Bacillaceae</taxon>
        <taxon>Lysinibacillus</taxon>
    </lineage>
</organism>
<name>A0A2X0XSU4_9BACI</name>
<dbReference type="AlphaFoldDB" id="A0A2X0XSU4"/>
<dbReference type="Proteomes" id="UP000251431">
    <property type="component" value="Unassembled WGS sequence"/>
</dbReference>
<dbReference type="STRING" id="1421.A2J09_05495"/>
<dbReference type="InterPro" id="IPR056944">
    <property type="entry name" value="Tubby_C-like"/>
</dbReference>
<evidence type="ECO:0000313" key="2">
    <source>
        <dbReference type="EMBL" id="SPU00826.1"/>
    </source>
</evidence>
<proteinExistence type="predicted"/>
<evidence type="ECO:0000259" key="1">
    <source>
        <dbReference type="Pfam" id="PF23728"/>
    </source>
</evidence>
<dbReference type="Pfam" id="PF23728">
    <property type="entry name" value="Tubby_C_like"/>
    <property type="match status" value="1"/>
</dbReference>
<reference evidence="2 3" key="1">
    <citation type="submission" date="2018-06" db="EMBL/GenBank/DDBJ databases">
        <authorList>
            <consortium name="Pathogen Informatics"/>
            <person name="Doyle S."/>
        </authorList>
    </citation>
    <scope>NUCLEOTIDE SEQUENCE [LARGE SCALE GENOMIC DNA]</scope>
    <source>
        <strain evidence="2 3">NCTC7582</strain>
    </source>
</reference>